<keyword evidence="1" id="KW-1133">Transmembrane helix</keyword>
<organism evidence="2 3">
    <name type="scientific">Paenibacillus baimaensis</name>
    <dbReference type="NCBI Taxonomy" id="2982185"/>
    <lineage>
        <taxon>Bacteria</taxon>
        <taxon>Bacillati</taxon>
        <taxon>Bacillota</taxon>
        <taxon>Bacilli</taxon>
        <taxon>Bacillales</taxon>
        <taxon>Paenibacillaceae</taxon>
        <taxon>Paenibacillus</taxon>
    </lineage>
</organism>
<feature type="transmembrane region" description="Helical" evidence="1">
    <location>
        <begin position="21"/>
        <end position="41"/>
    </location>
</feature>
<evidence type="ECO:0000256" key="1">
    <source>
        <dbReference type="SAM" id="Phobius"/>
    </source>
</evidence>
<gene>
    <name evidence="2" type="ORF">OB236_14275</name>
</gene>
<evidence type="ECO:0000313" key="3">
    <source>
        <dbReference type="Proteomes" id="UP001652445"/>
    </source>
</evidence>
<reference evidence="2 3" key="1">
    <citation type="submission" date="2022-09" db="EMBL/GenBank/DDBJ databases">
        <authorList>
            <person name="Han X.L."/>
            <person name="Wang Q."/>
            <person name="Lu T."/>
        </authorList>
    </citation>
    <scope>NUCLEOTIDE SEQUENCE [LARGE SCALE GENOMIC DNA]</scope>
    <source>
        <strain evidence="2 3">WQ 127069</strain>
    </source>
</reference>
<dbReference type="EMBL" id="JAOQIO010000040">
    <property type="protein sequence ID" value="MCU6793283.1"/>
    <property type="molecule type" value="Genomic_DNA"/>
</dbReference>
<comment type="caution">
    <text evidence="2">The sequence shown here is derived from an EMBL/GenBank/DDBJ whole genome shotgun (WGS) entry which is preliminary data.</text>
</comment>
<proteinExistence type="predicted"/>
<sequence length="53" mass="5936">MIGTDPLVGKGKYGMKKELSGLYLLSSFVFGVYCCFLEQIMGEGKPPDFETYF</sequence>
<evidence type="ECO:0000313" key="2">
    <source>
        <dbReference type="EMBL" id="MCU6793283.1"/>
    </source>
</evidence>
<keyword evidence="1" id="KW-0472">Membrane</keyword>
<protein>
    <submittedName>
        <fullName evidence="2">Uncharacterized protein</fullName>
    </submittedName>
</protein>
<dbReference type="Proteomes" id="UP001652445">
    <property type="component" value="Unassembled WGS sequence"/>
</dbReference>
<name>A0ABT2UF69_9BACL</name>
<keyword evidence="3" id="KW-1185">Reference proteome</keyword>
<accession>A0ABT2UF69</accession>
<keyword evidence="1" id="KW-0812">Transmembrane</keyword>